<evidence type="ECO:0000313" key="2">
    <source>
        <dbReference type="EMBL" id="KUM59992.1"/>
    </source>
</evidence>
<feature type="compositionally biased region" description="Polar residues" evidence="1">
    <location>
        <begin position="27"/>
        <end position="58"/>
    </location>
</feature>
<reference evidence="2 3" key="1">
    <citation type="submission" date="2015-10" db="EMBL/GenBank/DDBJ databases">
        <title>Genome sequencing of Penicillium freii.</title>
        <authorList>
            <person name="Nguyen H.D."/>
            <person name="Visagie C.M."/>
            <person name="Seifert K.A."/>
        </authorList>
    </citation>
    <scope>NUCLEOTIDE SEQUENCE [LARGE SCALE GENOMIC DNA]</scope>
    <source>
        <strain evidence="2 3">DAOM 242723</strain>
    </source>
</reference>
<feature type="region of interest" description="Disordered" evidence="1">
    <location>
        <begin position="14"/>
        <end position="87"/>
    </location>
</feature>
<protein>
    <submittedName>
        <fullName evidence="2">Uncharacterized protein</fullName>
    </submittedName>
</protein>
<dbReference type="Proteomes" id="UP000055045">
    <property type="component" value="Unassembled WGS sequence"/>
</dbReference>
<organism evidence="2 3">
    <name type="scientific">Penicillium freii</name>
    <dbReference type="NCBI Taxonomy" id="48697"/>
    <lineage>
        <taxon>Eukaryota</taxon>
        <taxon>Fungi</taxon>
        <taxon>Dikarya</taxon>
        <taxon>Ascomycota</taxon>
        <taxon>Pezizomycotina</taxon>
        <taxon>Eurotiomycetes</taxon>
        <taxon>Eurotiomycetidae</taxon>
        <taxon>Eurotiales</taxon>
        <taxon>Aspergillaceae</taxon>
        <taxon>Penicillium</taxon>
    </lineage>
</organism>
<proteinExistence type="predicted"/>
<evidence type="ECO:0000256" key="1">
    <source>
        <dbReference type="SAM" id="MobiDB-lite"/>
    </source>
</evidence>
<sequence length="100" mass="10428">MLAHAMILRVVLQTREEPGSDPISVINVEQSYTTSPPASDSTIYTPSTEKTSSSSDATPSPGMQHYDSGPPVYLDATSEPPDVLGIGNVSGFYGPGGWAG</sequence>
<evidence type="ECO:0000313" key="3">
    <source>
        <dbReference type="Proteomes" id="UP000055045"/>
    </source>
</evidence>
<gene>
    <name evidence="2" type="ORF">ACN42_g7140</name>
</gene>
<dbReference type="EMBL" id="LLXE01000196">
    <property type="protein sequence ID" value="KUM59992.1"/>
    <property type="molecule type" value="Genomic_DNA"/>
</dbReference>
<accession>A0A117NMZ6</accession>
<comment type="caution">
    <text evidence="2">The sequence shown here is derived from an EMBL/GenBank/DDBJ whole genome shotgun (WGS) entry which is preliminary data.</text>
</comment>
<name>A0A117NMZ6_PENFR</name>
<keyword evidence="3" id="KW-1185">Reference proteome</keyword>
<dbReference type="AlphaFoldDB" id="A0A117NMZ6"/>